<sequence>MYFHQLPSHGISDNDRFEFPDAVSIQRTLEPENHAAISTSLKAVKENLIRYHQFHVLTEPSDKLRALDYLSLHMMAPPSLPQRIEDLITLFGDEEYQQNAVPDETDFLNRNEVQPLVGEEQVKYEKA</sequence>
<reference evidence="2" key="1">
    <citation type="submission" date="2024-04" db="EMBL/GenBank/DDBJ databases">
        <authorList>
            <person name="Shaw F."/>
            <person name="Minotto A."/>
        </authorList>
    </citation>
    <scope>NUCLEOTIDE SEQUENCE [LARGE SCALE GENOMIC DNA]</scope>
</reference>
<dbReference type="Proteomes" id="UP001497453">
    <property type="component" value="Chromosome 5"/>
</dbReference>
<name>A0ABP1DTD5_9APHY</name>
<organism evidence="1 2">
    <name type="scientific">Somion occarium</name>
    <dbReference type="NCBI Taxonomy" id="3059160"/>
    <lineage>
        <taxon>Eukaryota</taxon>
        <taxon>Fungi</taxon>
        <taxon>Dikarya</taxon>
        <taxon>Basidiomycota</taxon>
        <taxon>Agaricomycotina</taxon>
        <taxon>Agaricomycetes</taxon>
        <taxon>Polyporales</taxon>
        <taxon>Cerrenaceae</taxon>
        <taxon>Somion</taxon>
    </lineage>
</organism>
<evidence type="ECO:0000313" key="2">
    <source>
        <dbReference type="Proteomes" id="UP001497453"/>
    </source>
</evidence>
<protein>
    <submittedName>
        <fullName evidence="1">Uncharacterized protein</fullName>
    </submittedName>
</protein>
<accession>A0ABP1DTD5</accession>
<keyword evidence="2" id="KW-1185">Reference proteome</keyword>
<evidence type="ECO:0000313" key="1">
    <source>
        <dbReference type="EMBL" id="CAL1709884.1"/>
    </source>
</evidence>
<gene>
    <name evidence="1" type="ORF">GFSPODELE1_LOCUS7547</name>
</gene>
<proteinExistence type="predicted"/>
<dbReference type="EMBL" id="OZ037948">
    <property type="protein sequence ID" value="CAL1709884.1"/>
    <property type="molecule type" value="Genomic_DNA"/>
</dbReference>